<gene>
    <name evidence="1" type="ORF">LCGC14_2821700</name>
</gene>
<accession>A0A0F9B804</accession>
<sequence>MLNPEEIGMRRPAVERSFLGTEMRAETYDKLKKLIKKHSGEQVEVDIGTVPE</sequence>
<evidence type="ECO:0000313" key="1">
    <source>
        <dbReference type="EMBL" id="KKK80616.1"/>
    </source>
</evidence>
<reference evidence="1" key="1">
    <citation type="journal article" date="2015" name="Nature">
        <title>Complex archaea that bridge the gap between prokaryotes and eukaryotes.</title>
        <authorList>
            <person name="Spang A."/>
            <person name="Saw J.H."/>
            <person name="Jorgensen S.L."/>
            <person name="Zaremba-Niedzwiedzka K."/>
            <person name="Martijn J."/>
            <person name="Lind A.E."/>
            <person name="van Eijk R."/>
            <person name="Schleper C."/>
            <person name="Guy L."/>
            <person name="Ettema T.J."/>
        </authorList>
    </citation>
    <scope>NUCLEOTIDE SEQUENCE</scope>
</reference>
<dbReference type="EMBL" id="LAZR01053499">
    <property type="protein sequence ID" value="KKK80616.1"/>
    <property type="molecule type" value="Genomic_DNA"/>
</dbReference>
<protein>
    <submittedName>
        <fullName evidence="1">Uncharacterized protein</fullName>
    </submittedName>
</protein>
<comment type="caution">
    <text evidence="1">The sequence shown here is derived from an EMBL/GenBank/DDBJ whole genome shotgun (WGS) entry which is preliminary data.</text>
</comment>
<name>A0A0F9B804_9ZZZZ</name>
<feature type="non-terminal residue" evidence="1">
    <location>
        <position position="52"/>
    </location>
</feature>
<dbReference type="AlphaFoldDB" id="A0A0F9B804"/>
<organism evidence="1">
    <name type="scientific">marine sediment metagenome</name>
    <dbReference type="NCBI Taxonomy" id="412755"/>
    <lineage>
        <taxon>unclassified sequences</taxon>
        <taxon>metagenomes</taxon>
        <taxon>ecological metagenomes</taxon>
    </lineage>
</organism>
<proteinExistence type="predicted"/>